<dbReference type="AlphaFoldDB" id="A0A510USA7"/>
<evidence type="ECO:0000313" key="4">
    <source>
        <dbReference type="Proteomes" id="UP000321386"/>
    </source>
</evidence>
<dbReference type="PROSITE" id="PS51257">
    <property type="entry name" value="PROKAR_LIPOPROTEIN"/>
    <property type="match status" value="1"/>
</dbReference>
<dbReference type="Gene3D" id="2.50.20.20">
    <property type="match status" value="1"/>
</dbReference>
<organism evidence="3 4">
    <name type="scientific">Cellulomonas persica</name>
    <dbReference type="NCBI Taxonomy" id="76861"/>
    <lineage>
        <taxon>Bacteria</taxon>
        <taxon>Bacillati</taxon>
        <taxon>Actinomycetota</taxon>
        <taxon>Actinomycetes</taxon>
        <taxon>Micrococcales</taxon>
        <taxon>Cellulomonadaceae</taxon>
        <taxon>Cellulomonas</taxon>
    </lineage>
</organism>
<feature type="region of interest" description="Disordered" evidence="1">
    <location>
        <begin position="22"/>
        <end position="59"/>
    </location>
</feature>
<keyword evidence="2" id="KW-0732">Signal</keyword>
<dbReference type="EMBL" id="BJUA01000005">
    <property type="protein sequence ID" value="GEK17538.1"/>
    <property type="molecule type" value="Genomic_DNA"/>
</dbReference>
<evidence type="ECO:0000256" key="1">
    <source>
        <dbReference type="SAM" id="MobiDB-lite"/>
    </source>
</evidence>
<evidence type="ECO:0008006" key="5">
    <source>
        <dbReference type="Google" id="ProtNLM"/>
    </source>
</evidence>
<keyword evidence="4" id="KW-1185">Reference proteome</keyword>
<gene>
    <name evidence="3" type="ORF">CPE01_12710</name>
</gene>
<feature type="signal peptide" evidence="2">
    <location>
        <begin position="1"/>
        <end position="24"/>
    </location>
</feature>
<proteinExistence type="predicted"/>
<feature type="chain" id="PRO_5021954175" description="Lipoprotein" evidence="2">
    <location>
        <begin position="25"/>
        <end position="283"/>
    </location>
</feature>
<protein>
    <recommendedName>
        <fullName evidence="5">Lipoprotein</fullName>
    </recommendedName>
</protein>
<accession>A0A510USA7</accession>
<name>A0A510USA7_9CELL</name>
<reference evidence="3 4" key="1">
    <citation type="submission" date="2019-07" db="EMBL/GenBank/DDBJ databases">
        <title>Whole genome shotgun sequence of Cellulomonas persica NBRC 101101.</title>
        <authorList>
            <person name="Hosoyama A."/>
            <person name="Uohara A."/>
            <person name="Ohji S."/>
            <person name="Ichikawa N."/>
        </authorList>
    </citation>
    <scope>NUCLEOTIDE SEQUENCE [LARGE SCALE GENOMIC DNA]</scope>
    <source>
        <strain evidence="3 4">NBRC 101101</strain>
    </source>
</reference>
<comment type="caution">
    <text evidence="3">The sequence shown here is derived from an EMBL/GenBank/DDBJ whole genome shotgun (WGS) entry which is preliminary data.</text>
</comment>
<dbReference type="SUPFAM" id="SSF89392">
    <property type="entry name" value="Prokaryotic lipoproteins and lipoprotein localization factors"/>
    <property type="match status" value="1"/>
</dbReference>
<dbReference type="InterPro" id="IPR029046">
    <property type="entry name" value="LolA/LolB/LppX"/>
</dbReference>
<dbReference type="OrthoDB" id="3781094at2"/>
<dbReference type="RefSeq" id="WP_146805812.1">
    <property type="nucleotide sequence ID" value="NZ_BJUA01000005.1"/>
</dbReference>
<dbReference type="Proteomes" id="UP000321386">
    <property type="component" value="Unassembled WGS sequence"/>
</dbReference>
<feature type="compositionally biased region" description="Basic and acidic residues" evidence="1">
    <location>
        <begin position="26"/>
        <end position="35"/>
    </location>
</feature>
<evidence type="ECO:0000256" key="2">
    <source>
        <dbReference type="SAM" id="SignalP"/>
    </source>
</evidence>
<evidence type="ECO:0000313" key="3">
    <source>
        <dbReference type="EMBL" id="GEK17538.1"/>
    </source>
</evidence>
<sequence length="283" mass="29493">MRAITRIVSAAAAAALAVTLTACSSSDEKTPDDAKATGQATASEKPADDADKGSSGGLTAENFHEVLAASIADGTSYRMSMSTSSDAGAASTIEGEVVITDAGPAMSMTTNDAGVDMTIIMVDDAYYMNMGEMTQGKFVKIDLNDPSNPLGSSVGSLKDLTDPSKSLEMFKDSVKSVEKVGEEDVDGTSATHYVVTLDSSAVSDSLAGIDPSAQPSLPAEFVYDFWVDDENRPVKMTSETMGTTSDIRYYDWNDSSISVTAPSADQISELDFSELLGGATTEG</sequence>